<dbReference type="PANTHER" id="PTHR30383">
    <property type="entry name" value="THIOESTERASE 1/PROTEASE 1/LYSOPHOSPHOLIPASE L1"/>
    <property type="match status" value="1"/>
</dbReference>
<name>A0ABU9J5H9_9GAMM</name>
<feature type="chain" id="PRO_5047535909" evidence="1">
    <location>
        <begin position="23"/>
        <end position="260"/>
    </location>
</feature>
<keyword evidence="3" id="KW-0378">Hydrolase</keyword>
<comment type="caution">
    <text evidence="3">The sequence shown here is derived from an EMBL/GenBank/DDBJ whole genome shotgun (WGS) entry which is preliminary data.</text>
</comment>
<reference evidence="3 4" key="1">
    <citation type="submission" date="2024-04" db="EMBL/GenBank/DDBJ databases">
        <title>Draft genome sequence of Pseudoxanthomonas putridarboris WD12.</title>
        <authorList>
            <person name="Oh J."/>
        </authorList>
    </citation>
    <scope>NUCLEOTIDE SEQUENCE [LARGE SCALE GENOMIC DNA]</scope>
    <source>
        <strain evidence="3 4">WD12</strain>
    </source>
</reference>
<dbReference type="InterPro" id="IPR051532">
    <property type="entry name" value="Ester_Hydrolysis_Enzymes"/>
</dbReference>
<dbReference type="GO" id="GO:0016787">
    <property type="term" value="F:hydrolase activity"/>
    <property type="evidence" value="ECO:0007669"/>
    <property type="project" value="UniProtKB-KW"/>
</dbReference>
<evidence type="ECO:0000313" key="3">
    <source>
        <dbReference type="EMBL" id="MEL1265606.1"/>
    </source>
</evidence>
<protein>
    <submittedName>
        <fullName evidence="3">SGNH/GDSL hydrolase family protein</fullName>
    </submittedName>
</protein>
<dbReference type="EMBL" id="JBBWWT010000007">
    <property type="protein sequence ID" value="MEL1265606.1"/>
    <property type="molecule type" value="Genomic_DNA"/>
</dbReference>
<dbReference type="SUPFAM" id="SSF52266">
    <property type="entry name" value="SGNH hydrolase"/>
    <property type="match status" value="1"/>
</dbReference>
<dbReference type="RefSeq" id="WP_341726777.1">
    <property type="nucleotide sequence ID" value="NZ_JBBWWT010000007.1"/>
</dbReference>
<evidence type="ECO:0000313" key="4">
    <source>
        <dbReference type="Proteomes" id="UP001459204"/>
    </source>
</evidence>
<dbReference type="PANTHER" id="PTHR30383:SF5">
    <property type="entry name" value="SGNH HYDROLASE-TYPE ESTERASE DOMAIN-CONTAINING PROTEIN"/>
    <property type="match status" value="1"/>
</dbReference>
<dbReference type="InterPro" id="IPR013830">
    <property type="entry name" value="SGNH_hydro"/>
</dbReference>
<feature type="signal peptide" evidence="1">
    <location>
        <begin position="1"/>
        <end position="22"/>
    </location>
</feature>
<accession>A0ABU9J5H9</accession>
<feature type="domain" description="SGNH hydrolase-type esterase" evidence="2">
    <location>
        <begin position="80"/>
        <end position="244"/>
    </location>
</feature>
<keyword evidence="4" id="KW-1185">Reference proteome</keyword>
<gene>
    <name evidence="3" type="ORF">AAD027_14695</name>
</gene>
<organism evidence="3 4">
    <name type="scientific">Pseudoxanthomonas putridarboris</name>
    <dbReference type="NCBI Taxonomy" id="752605"/>
    <lineage>
        <taxon>Bacteria</taxon>
        <taxon>Pseudomonadati</taxon>
        <taxon>Pseudomonadota</taxon>
        <taxon>Gammaproteobacteria</taxon>
        <taxon>Lysobacterales</taxon>
        <taxon>Lysobacteraceae</taxon>
        <taxon>Pseudoxanthomonas</taxon>
    </lineage>
</organism>
<keyword evidence="1" id="KW-0732">Signal</keyword>
<dbReference type="Proteomes" id="UP001459204">
    <property type="component" value="Unassembled WGS sequence"/>
</dbReference>
<dbReference type="CDD" id="cd04501">
    <property type="entry name" value="SGNH_hydrolase_like_4"/>
    <property type="match status" value="1"/>
</dbReference>
<proteinExistence type="predicted"/>
<dbReference type="Pfam" id="PF13472">
    <property type="entry name" value="Lipase_GDSL_2"/>
    <property type="match status" value="1"/>
</dbReference>
<sequence length="260" mass="27982">MKTLFGVWVVAVAALGPVLAHGAEPAQPPAVEPDYVAPAASLAPERVQDMQRRLLDWPGLARYREDNARLPPREPGRVVFYGDSITDGWGRVPGTAFFPGKPYVNRGISGQTTAQMLVRFRQDVIALHPEAVVILAGTNDIAGNTGPATQGMIEDNLRSMTQLAQANGIRVVLASVLPASEYPWRPGYRPAGRIRALNRWIEQYAHASGAVYLDYHTAMANAEGGLDARLADDGVHPTPAGYEAMAPLAQQAVDAALVRE</sequence>
<dbReference type="InterPro" id="IPR036514">
    <property type="entry name" value="SGNH_hydro_sf"/>
</dbReference>
<evidence type="ECO:0000256" key="1">
    <source>
        <dbReference type="SAM" id="SignalP"/>
    </source>
</evidence>
<dbReference type="Gene3D" id="3.40.50.1110">
    <property type="entry name" value="SGNH hydrolase"/>
    <property type="match status" value="1"/>
</dbReference>
<evidence type="ECO:0000259" key="2">
    <source>
        <dbReference type="Pfam" id="PF13472"/>
    </source>
</evidence>